<dbReference type="Gene3D" id="3.40.30.10">
    <property type="entry name" value="Glutaredoxin"/>
    <property type="match status" value="1"/>
</dbReference>
<dbReference type="Gene3D" id="1.20.1050.10">
    <property type="match status" value="1"/>
</dbReference>
<accession>A0A9P8PGX6</accession>
<feature type="binding site" evidence="2">
    <location>
        <begin position="122"/>
        <end position="125"/>
    </location>
    <ligand>
        <name>glutathione</name>
        <dbReference type="ChEBI" id="CHEBI:57925"/>
    </ligand>
</feature>
<evidence type="ECO:0000256" key="1">
    <source>
        <dbReference type="PIRSR" id="PIRSR015753-1"/>
    </source>
</evidence>
<dbReference type="SUPFAM" id="SSF52833">
    <property type="entry name" value="Thioredoxin-like"/>
    <property type="match status" value="1"/>
</dbReference>
<feature type="site" description="Lowers pKa of active site Cys" evidence="3">
    <location>
        <position position="298"/>
    </location>
</feature>
<dbReference type="InterPro" id="IPR004045">
    <property type="entry name" value="Glutathione_S-Trfase_N"/>
</dbReference>
<dbReference type="SUPFAM" id="SSF47616">
    <property type="entry name" value="GST C-terminal domain-like"/>
    <property type="match status" value="1"/>
</dbReference>
<dbReference type="InterPro" id="IPR036249">
    <property type="entry name" value="Thioredoxin-like_sf"/>
</dbReference>
<feature type="domain" description="GST C-terminal" evidence="4">
    <location>
        <begin position="156"/>
        <end position="301"/>
    </location>
</feature>
<feature type="site" description="Lowers pKa of active site Cys" evidence="3">
    <location>
        <position position="253"/>
    </location>
</feature>
<dbReference type="GO" id="GO:0004364">
    <property type="term" value="F:glutathione transferase activity"/>
    <property type="evidence" value="ECO:0007669"/>
    <property type="project" value="InterPro"/>
</dbReference>
<dbReference type="SFLD" id="SFLDG01206">
    <property type="entry name" value="Xi.1"/>
    <property type="match status" value="1"/>
</dbReference>
<evidence type="ECO:0000313" key="6">
    <source>
        <dbReference type="Proteomes" id="UP000769157"/>
    </source>
</evidence>
<evidence type="ECO:0000259" key="4">
    <source>
        <dbReference type="PROSITE" id="PS50405"/>
    </source>
</evidence>
<dbReference type="Proteomes" id="UP000769157">
    <property type="component" value="Unassembled WGS sequence"/>
</dbReference>
<dbReference type="InterPro" id="IPR040079">
    <property type="entry name" value="Glutathione_S-Trfase"/>
</dbReference>
<proteinExistence type="predicted"/>
<comment type="caution">
    <text evidence="5">The sequence shown here is derived from an EMBL/GenBank/DDBJ whole genome shotgun (WGS) entry which is preliminary data.</text>
</comment>
<evidence type="ECO:0000313" key="5">
    <source>
        <dbReference type="EMBL" id="KAH3671741.1"/>
    </source>
</evidence>
<dbReference type="AlphaFoldDB" id="A0A9P8PGX6"/>
<dbReference type="EMBL" id="JAEUBE010000055">
    <property type="protein sequence ID" value="KAH3671741.1"/>
    <property type="molecule type" value="Genomic_DNA"/>
</dbReference>
<dbReference type="RefSeq" id="XP_046064917.1">
    <property type="nucleotide sequence ID" value="XM_046205560.1"/>
</dbReference>
<dbReference type="PANTHER" id="PTHR32419">
    <property type="entry name" value="GLUTATHIONYL-HYDROQUINONE REDUCTASE"/>
    <property type="match status" value="1"/>
</dbReference>
<reference evidence="5" key="1">
    <citation type="journal article" date="2021" name="Open Biol.">
        <title>Shared evolutionary footprints suggest mitochondrial oxidative damage underlies multiple complex I losses in fungi.</title>
        <authorList>
            <person name="Schikora-Tamarit M.A."/>
            <person name="Marcet-Houben M."/>
            <person name="Nosek J."/>
            <person name="Gabaldon T."/>
        </authorList>
    </citation>
    <scope>NUCLEOTIDE SEQUENCE</scope>
    <source>
        <strain evidence="5">CBS6075</strain>
    </source>
</reference>
<dbReference type="Pfam" id="PF13410">
    <property type="entry name" value="GST_C_2"/>
    <property type="match status" value="1"/>
</dbReference>
<dbReference type="InterPro" id="IPR016639">
    <property type="entry name" value="GST_Omega/GSH"/>
</dbReference>
<feature type="active site" description="Nucleophile" evidence="1">
    <location>
        <position position="52"/>
    </location>
</feature>
<evidence type="ECO:0000256" key="3">
    <source>
        <dbReference type="PIRSR" id="PIRSR015753-3"/>
    </source>
</evidence>
<dbReference type="CDD" id="cd03190">
    <property type="entry name" value="GST_C_Omega_like"/>
    <property type="match status" value="1"/>
</dbReference>
<dbReference type="SFLD" id="SFLDS00019">
    <property type="entry name" value="Glutathione_Transferase_(cytos"/>
    <property type="match status" value="1"/>
</dbReference>
<feature type="binding site" evidence="2">
    <location>
        <begin position="140"/>
        <end position="141"/>
    </location>
    <ligand>
        <name>glutathione</name>
        <dbReference type="ChEBI" id="CHEBI:57925"/>
    </ligand>
</feature>
<dbReference type="InterPro" id="IPR010987">
    <property type="entry name" value="Glutathione-S-Trfase_C-like"/>
</dbReference>
<dbReference type="PROSITE" id="PS50405">
    <property type="entry name" value="GST_CTER"/>
    <property type="match status" value="1"/>
</dbReference>
<organism evidence="5 6">
    <name type="scientific">Ogataea philodendri</name>
    <dbReference type="NCBI Taxonomy" id="1378263"/>
    <lineage>
        <taxon>Eukaryota</taxon>
        <taxon>Fungi</taxon>
        <taxon>Dikarya</taxon>
        <taxon>Ascomycota</taxon>
        <taxon>Saccharomycotina</taxon>
        <taxon>Pichiomycetes</taxon>
        <taxon>Pichiales</taxon>
        <taxon>Pichiaceae</taxon>
        <taxon>Ogataea</taxon>
    </lineage>
</organism>
<feature type="active site" description="Proton donor/acceptor" evidence="1">
    <location>
        <position position="190"/>
    </location>
</feature>
<dbReference type="GO" id="GO:0005737">
    <property type="term" value="C:cytoplasm"/>
    <property type="evidence" value="ECO:0007669"/>
    <property type="project" value="TreeGrafter"/>
</dbReference>
<feature type="binding site" evidence="2">
    <location>
        <position position="85"/>
    </location>
    <ligand>
        <name>glutathione</name>
        <dbReference type="ChEBI" id="CHEBI:57925"/>
    </ligand>
</feature>
<dbReference type="InterPro" id="IPR036282">
    <property type="entry name" value="Glutathione-S-Trfase_C_sf"/>
</dbReference>
<protein>
    <recommendedName>
        <fullName evidence="4">GST C-terminal domain-containing protein</fullName>
    </recommendedName>
</protein>
<dbReference type="SFLD" id="SFLDG01148">
    <property type="entry name" value="Xi_(cytGST)"/>
    <property type="match status" value="1"/>
</dbReference>
<dbReference type="OrthoDB" id="2309723at2759"/>
<dbReference type="GeneID" id="70232414"/>
<dbReference type="PANTHER" id="PTHR32419:SF6">
    <property type="entry name" value="GLUTATHIONE S-TRANSFERASE OMEGA-LIKE 1-RELATED"/>
    <property type="match status" value="1"/>
</dbReference>
<gene>
    <name evidence="5" type="ORF">OGAPHI_000446</name>
</gene>
<name>A0A9P8PGX6_9ASCO</name>
<reference evidence="5" key="2">
    <citation type="submission" date="2021-01" db="EMBL/GenBank/DDBJ databases">
        <authorList>
            <person name="Schikora-Tamarit M.A."/>
        </authorList>
    </citation>
    <scope>NUCLEOTIDE SEQUENCE</scope>
    <source>
        <strain evidence="5">CBS6075</strain>
    </source>
</reference>
<dbReference type="InterPro" id="IPR047047">
    <property type="entry name" value="GST_Omega-like_C"/>
</dbReference>
<dbReference type="PIRSF" id="PIRSF015753">
    <property type="entry name" value="GST"/>
    <property type="match status" value="1"/>
</dbReference>
<sequence length="325" mass="38095">MSENKIEIHKFADSDGQYKRKPSTFRDFISAKEGAKFPPEAGRYHLYVSFACPWAHRTLAVRSLKGLTALIGVSVVHWHMDDKGWRFPSADDPCEGATEDKIYGYKRLSELYYKANKDYNGRFTVPVLWDTKTQTIVNNESSEIIRIFNSGFNSLLDEKHAQIDIFPTHLQQEIEGLNDWIYPTINNGVYKTGFSTKQEVYEKEVTTLFEHLDKVEEILKKRHHAGEHYLTGNHLTEADVRLYTTIIRFDPVYVQHFKCNLKMIRYEYPHLHLWVRELYWTIPSFKDTTNFDHIKFHYTKSHPGINPHQITPLGPIPNIHHLDED</sequence>
<keyword evidence="6" id="KW-1185">Reference proteome</keyword>
<dbReference type="FunFam" id="3.40.30.10:FF:000162">
    <property type="entry name" value="Glutathione S-transferase Gst3"/>
    <property type="match status" value="1"/>
</dbReference>
<evidence type="ECO:0000256" key="2">
    <source>
        <dbReference type="PIRSR" id="PIRSR015753-2"/>
    </source>
</evidence>
<dbReference type="Pfam" id="PF13409">
    <property type="entry name" value="GST_N_2"/>
    <property type="match status" value="1"/>
</dbReference>